<proteinExistence type="inferred from homology"/>
<feature type="chain" id="PRO_5047305442" evidence="8">
    <location>
        <begin position="31"/>
        <end position="500"/>
    </location>
</feature>
<dbReference type="NCBIfam" id="TIGR01844">
    <property type="entry name" value="type_I_sec_TolC"/>
    <property type="match status" value="1"/>
</dbReference>
<dbReference type="PANTHER" id="PTHR30026:SF22">
    <property type="entry name" value="OUTER MEMBRANE EFFLUX PROTEIN"/>
    <property type="match status" value="1"/>
</dbReference>
<evidence type="ECO:0000313" key="10">
    <source>
        <dbReference type="Proteomes" id="UP001597327"/>
    </source>
</evidence>
<dbReference type="InterPro" id="IPR003423">
    <property type="entry name" value="OMP_efflux"/>
</dbReference>
<dbReference type="EMBL" id="JBHUFA010000002">
    <property type="protein sequence ID" value="MFD1695783.1"/>
    <property type="molecule type" value="Genomic_DNA"/>
</dbReference>
<evidence type="ECO:0000256" key="2">
    <source>
        <dbReference type="ARBA" id="ARBA00007613"/>
    </source>
</evidence>
<dbReference type="InterPro" id="IPR051906">
    <property type="entry name" value="TolC-like"/>
</dbReference>
<reference evidence="10" key="1">
    <citation type="journal article" date="2019" name="Int. J. Syst. Evol. Microbiol.">
        <title>The Global Catalogue of Microorganisms (GCM) 10K type strain sequencing project: providing services to taxonomists for standard genome sequencing and annotation.</title>
        <authorList>
            <consortium name="The Broad Institute Genomics Platform"/>
            <consortium name="The Broad Institute Genome Sequencing Center for Infectious Disease"/>
            <person name="Wu L."/>
            <person name="Ma J."/>
        </authorList>
    </citation>
    <scope>NUCLEOTIDE SEQUENCE [LARGE SCALE GENOMIC DNA]</scope>
    <source>
        <strain evidence="10">JCM 3369</strain>
    </source>
</reference>
<evidence type="ECO:0000256" key="3">
    <source>
        <dbReference type="ARBA" id="ARBA00022448"/>
    </source>
</evidence>
<dbReference type="Proteomes" id="UP001597327">
    <property type="component" value="Unassembled WGS sequence"/>
</dbReference>
<evidence type="ECO:0000256" key="6">
    <source>
        <dbReference type="ARBA" id="ARBA00023136"/>
    </source>
</evidence>
<evidence type="ECO:0000256" key="8">
    <source>
        <dbReference type="SAM" id="SignalP"/>
    </source>
</evidence>
<evidence type="ECO:0000256" key="7">
    <source>
        <dbReference type="ARBA" id="ARBA00023237"/>
    </source>
</evidence>
<comment type="similarity">
    <text evidence="2">Belongs to the outer membrane factor (OMF) (TC 1.B.17) family.</text>
</comment>
<dbReference type="PANTHER" id="PTHR30026">
    <property type="entry name" value="OUTER MEMBRANE PROTEIN TOLC"/>
    <property type="match status" value="1"/>
</dbReference>
<keyword evidence="4" id="KW-1134">Transmembrane beta strand</keyword>
<dbReference type="RefSeq" id="WP_208998868.1">
    <property type="nucleotide sequence ID" value="NZ_JBHUFA010000002.1"/>
</dbReference>
<dbReference type="Pfam" id="PF02321">
    <property type="entry name" value="OEP"/>
    <property type="match status" value="2"/>
</dbReference>
<keyword evidence="7" id="KW-0998">Cell outer membrane</keyword>
<dbReference type="InterPro" id="IPR010130">
    <property type="entry name" value="T1SS_OMP_TolC"/>
</dbReference>
<keyword evidence="5" id="KW-0812">Transmembrane</keyword>
<keyword evidence="10" id="KW-1185">Reference proteome</keyword>
<evidence type="ECO:0000256" key="5">
    <source>
        <dbReference type="ARBA" id="ARBA00022692"/>
    </source>
</evidence>
<comment type="caution">
    <text evidence="9">The sequence shown here is derived from an EMBL/GenBank/DDBJ whole genome shotgun (WGS) entry which is preliminary data.</text>
</comment>
<keyword evidence="8" id="KW-0732">Signal</keyword>
<gene>
    <name evidence="9" type="ORF">ACFSC7_09685</name>
</gene>
<protein>
    <submittedName>
        <fullName evidence="9">TolC family outer membrane protein</fullName>
    </submittedName>
</protein>
<comment type="subcellular location">
    <subcellularLocation>
        <location evidence="1">Cell outer membrane</location>
    </subcellularLocation>
</comment>
<dbReference type="SUPFAM" id="SSF56954">
    <property type="entry name" value="Outer membrane efflux proteins (OEP)"/>
    <property type="match status" value="1"/>
</dbReference>
<feature type="signal peptide" evidence="8">
    <location>
        <begin position="1"/>
        <end position="30"/>
    </location>
</feature>
<evidence type="ECO:0000313" key="9">
    <source>
        <dbReference type="EMBL" id="MFD1695783.1"/>
    </source>
</evidence>
<organism evidence="9 10">
    <name type="scientific">Roseibium aestuarii</name>
    <dbReference type="NCBI Taxonomy" id="2600299"/>
    <lineage>
        <taxon>Bacteria</taxon>
        <taxon>Pseudomonadati</taxon>
        <taxon>Pseudomonadota</taxon>
        <taxon>Alphaproteobacteria</taxon>
        <taxon>Hyphomicrobiales</taxon>
        <taxon>Stappiaceae</taxon>
        <taxon>Roseibium</taxon>
    </lineage>
</organism>
<keyword evidence="3" id="KW-0813">Transport</keyword>
<name>A0ABW4JYL5_9HYPH</name>
<sequence length="500" mass="54238">MPRPFAHSVTGMVRLGLPFATALALGTAVASSPAAAESLQEAMGWAYAANPGLKAEQSRYQATTQGVATARSRFLPTVNGSFTAEHNAFDSLRNGTSDRSAFYSVGITATQPLFQGFSAVHRLNQAHEESNSGRNQLLNAEQTLLFNTADAYLQVMRDRTILSLQRDYVGIVQQEVTAAQARYKSGDATRTDVEQASARLAEAQGNRDLAMGELEGSLALYERLTGKEPGKLGWPAIPPHISPATLDNAIEVALAQNPAIRAAISDARAARYAARAAVGDMLPNVQLESTWSNGFRGNLAERDEEDFRFGLRVTAPLFAGGRNVSAVRATSYTASQQEYALEDIRLTIRESIIRAYKQERTASSRAEAAKRAIASNASAVNGLKVEYDGGQRSLLDVLNGQRELINSKVAQVRTRYDLEVARFFLLASMGRLDPSHFGITEDRPPEQRRLVPQLANWDLRLAPSETDMAASQQQTASFLDTLSMPALRSSLAPETTTGSQ</sequence>
<dbReference type="Gene3D" id="1.20.1600.10">
    <property type="entry name" value="Outer membrane efflux proteins (OEP)"/>
    <property type="match status" value="1"/>
</dbReference>
<evidence type="ECO:0000256" key="4">
    <source>
        <dbReference type="ARBA" id="ARBA00022452"/>
    </source>
</evidence>
<keyword evidence="6" id="KW-0472">Membrane</keyword>
<evidence type="ECO:0000256" key="1">
    <source>
        <dbReference type="ARBA" id="ARBA00004442"/>
    </source>
</evidence>
<accession>A0ABW4JYL5</accession>